<evidence type="ECO:0000259" key="10">
    <source>
        <dbReference type="PROSITE" id="PS50263"/>
    </source>
</evidence>
<keyword evidence="3 7" id="KW-0436">Ligase</keyword>
<feature type="binding site" evidence="7">
    <location>
        <position position="173"/>
    </location>
    <ligand>
        <name>L-glutamine</name>
        <dbReference type="ChEBI" id="CHEBI:58359"/>
    </ligand>
</feature>
<feature type="active site" description="Nucleophile; for glutaminase activity" evidence="7">
    <location>
        <position position="147"/>
    </location>
</feature>
<keyword evidence="12" id="KW-1185">Reference proteome</keyword>
<comment type="caution">
    <text evidence="7">Lacks conserved residue(s) required for the propagation of feature annotation.</text>
</comment>
<feature type="active site" description="Proton acceptor; for glutaminase activity" evidence="7">
    <location>
        <position position="44"/>
    </location>
</feature>
<organism evidence="11 12">
    <name type="scientific">Marinomonas sargassi</name>
    <dbReference type="NCBI Taxonomy" id="2984494"/>
    <lineage>
        <taxon>Bacteria</taxon>
        <taxon>Pseudomonadati</taxon>
        <taxon>Pseudomonadota</taxon>
        <taxon>Gammaproteobacteria</taxon>
        <taxon>Oceanospirillales</taxon>
        <taxon>Oceanospirillaceae</taxon>
        <taxon>Marinomonas</taxon>
    </lineage>
</organism>
<evidence type="ECO:0000313" key="12">
    <source>
        <dbReference type="Proteomes" id="UP001209713"/>
    </source>
</evidence>
<comment type="catalytic activity">
    <reaction evidence="7 8">
        <text>deamido-NAD(+) + L-glutamine + ATP + H2O = L-glutamate + AMP + diphosphate + NAD(+) + H(+)</text>
        <dbReference type="Rhea" id="RHEA:24384"/>
        <dbReference type="ChEBI" id="CHEBI:15377"/>
        <dbReference type="ChEBI" id="CHEBI:15378"/>
        <dbReference type="ChEBI" id="CHEBI:29985"/>
        <dbReference type="ChEBI" id="CHEBI:30616"/>
        <dbReference type="ChEBI" id="CHEBI:33019"/>
        <dbReference type="ChEBI" id="CHEBI:57540"/>
        <dbReference type="ChEBI" id="CHEBI:58359"/>
        <dbReference type="ChEBI" id="CHEBI:58437"/>
        <dbReference type="ChEBI" id="CHEBI:456215"/>
        <dbReference type="EC" id="6.3.5.1"/>
    </reaction>
</comment>
<reference evidence="11 12" key="1">
    <citation type="submission" date="2022-10" db="EMBL/GenBank/DDBJ databases">
        <title>Marinomonas transparenta sp. nov. and Marinomonas sargassi sp. nov., isolated from marine alga (Sargassum natans (L.) Gaillon).</title>
        <authorList>
            <person name="Wang Y."/>
        </authorList>
    </citation>
    <scope>NUCLEOTIDE SEQUENCE [LARGE SCALE GENOMIC DNA]</scope>
    <source>
        <strain evidence="11 12">C2222</strain>
    </source>
</reference>
<evidence type="ECO:0000256" key="3">
    <source>
        <dbReference type="ARBA" id="ARBA00022598"/>
    </source>
</evidence>
<dbReference type="InterPro" id="IPR003694">
    <property type="entry name" value="NAD_synthase"/>
</dbReference>
<evidence type="ECO:0000256" key="1">
    <source>
        <dbReference type="ARBA" id="ARBA00005188"/>
    </source>
</evidence>
<evidence type="ECO:0000256" key="2">
    <source>
        <dbReference type="ARBA" id="ARBA00007145"/>
    </source>
</evidence>
<dbReference type="SUPFAM" id="SSF56317">
    <property type="entry name" value="Carbon-nitrogen hydrolase"/>
    <property type="match status" value="1"/>
</dbReference>
<feature type="binding site" evidence="7">
    <location>
        <begin position="296"/>
        <end position="303"/>
    </location>
    <ligand>
        <name>ATP</name>
        <dbReference type="ChEBI" id="CHEBI:30616"/>
    </ligand>
</feature>
<dbReference type="PANTHER" id="PTHR23090:SF9">
    <property type="entry name" value="GLUTAMINE-DEPENDENT NAD(+) SYNTHETASE"/>
    <property type="match status" value="1"/>
</dbReference>
<dbReference type="CDD" id="cd00553">
    <property type="entry name" value="NAD_synthase"/>
    <property type="match status" value="1"/>
</dbReference>
<dbReference type="EMBL" id="JAOVZB010000004">
    <property type="protein sequence ID" value="MCV2403272.1"/>
    <property type="molecule type" value="Genomic_DNA"/>
</dbReference>
<dbReference type="Gene3D" id="3.40.50.620">
    <property type="entry name" value="HUPs"/>
    <property type="match status" value="1"/>
</dbReference>
<protein>
    <recommendedName>
        <fullName evidence="7 8">Glutamine-dependent NAD(+) synthetase</fullName>
        <ecNumber evidence="7 8">6.3.5.1</ecNumber>
    </recommendedName>
    <alternativeName>
        <fullName evidence="7 8">NAD(+) synthase [glutamine-hydrolyzing]</fullName>
    </alternativeName>
</protein>
<feature type="domain" description="CN hydrolase" evidence="10">
    <location>
        <begin position="3"/>
        <end position="243"/>
    </location>
</feature>
<evidence type="ECO:0000256" key="4">
    <source>
        <dbReference type="ARBA" id="ARBA00022741"/>
    </source>
</evidence>
<evidence type="ECO:0000256" key="9">
    <source>
        <dbReference type="RuleBase" id="RU003811"/>
    </source>
</evidence>
<dbReference type="PROSITE" id="PS50263">
    <property type="entry name" value="CN_HYDROLASE"/>
    <property type="match status" value="1"/>
</dbReference>
<dbReference type="NCBIfam" id="NF010588">
    <property type="entry name" value="PRK13981.1"/>
    <property type="match status" value="1"/>
</dbReference>
<dbReference type="InterPro" id="IPR022310">
    <property type="entry name" value="NAD/GMP_synthase"/>
</dbReference>
<dbReference type="EC" id="6.3.5.1" evidence="7 8"/>
<comment type="pathway">
    <text evidence="1 7 8">Cofactor biosynthesis; NAD(+) biosynthesis; NAD(+) from deamido-NAD(+) (L-Gln route): step 1/1.</text>
</comment>
<feature type="active site" description="For glutaminase activity" evidence="7">
    <location>
        <position position="111"/>
    </location>
</feature>
<sequence>MTLRITMAQLDMLVGDIAKNTQSIIDTAIEARDEERADVVVFPELTLTGYPPEDLLLRPSLDSRIEAALEKILAEVKDIYVLIGYPRRIGGVLYNCAGVIYQGELIGEYAKQKLPNFLVFDDKRYFEAGTEAGIVDIKGVKVGLSICEDIWHPEPIAQAKAAGAELILNLNASPYHIEKMGEREILLNQRAKEVDLPIAYVNYMGAQDELVYEGGSFVVNAQGEKVMQAPWFKAGLYTIEMAIDESAEEKSTTKKITPKKSSIAPALSEEASVYQAMVLGLRDYIEKNRFKGIVLGLSGGIDSALSLAVAVDAIGADRVQAVMMPYTYTSSISLHDAEEEAKLLGVKYSVLPIESMVTAFSDVLAPEFEGYGKDTTEENLQARTRGVTLMAISNKKGYMVLTTGNKSEMAVGYATLYGDMVGGYSVLKDVFKMLVFRLCRYRNTLGYVIPERVITRPPSAELAPDQKDEDSLPSYDILDEILRLYIEEDQSAEAILATEKFDRETVYRVLRLVDVNEYKRRQAPTGVRITARGFGRDRRYPITNGWHIGE</sequence>
<dbReference type="Proteomes" id="UP001209713">
    <property type="component" value="Unassembled WGS sequence"/>
</dbReference>
<dbReference type="InterPro" id="IPR036526">
    <property type="entry name" value="C-N_Hydrolase_sf"/>
</dbReference>
<dbReference type="InterPro" id="IPR014445">
    <property type="entry name" value="Gln-dep_NAD_synthase"/>
</dbReference>
<dbReference type="NCBIfam" id="TIGR00552">
    <property type="entry name" value="nadE"/>
    <property type="match status" value="1"/>
</dbReference>
<feature type="binding site" evidence="7">
    <location>
        <position position="408"/>
    </location>
    <ligand>
        <name>deamido-NAD(+)</name>
        <dbReference type="ChEBI" id="CHEBI:58437"/>
        <note>ligand shared between two neighboring subunits</note>
    </ligand>
</feature>
<keyword evidence="4 7" id="KW-0547">Nucleotide-binding</keyword>
<evidence type="ECO:0000256" key="7">
    <source>
        <dbReference type="HAMAP-Rule" id="MF_02090"/>
    </source>
</evidence>
<dbReference type="GO" id="GO:0003952">
    <property type="term" value="F:NAD+ synthase (glutamine-hydrolyzing) activity"/>
    <property type="evidence" value="ECO:0007669"/>
    <property type="project" value="UniProtKB-EC"/>
</dbReference>
<comment type="similarity">
    <text evidence="9">Belongs to the NAD synthetase family.</text>
</comment>
<evidence type="ECO:0000313" key="11">
    <source>
        <dbReference type="EMBL" id="MCV2403272.1"/>
    </source>
</evidence>
<dbReference type="CDD" id="cd07570">
    <property type="entry name" value="GAT_Gln-NAD-synth"/>
    <property type="match status" value="1"/>
</dbReference>
<gene>
    <name evidence="7" type="primary">nadE</name>
    <name evidence="11" type="ORF">OFY17_10310</name>
</gene>
<dbReference type="PIRSF" id="PIRSF006630">
    <property type="entry name" value="NADS_GAT"/>
    <property type="match status" value="1"/>
</dbReference>
<accession>A0ABT2YTP7</accession>
<proteinExistence type="inferred from homology"/>
<dbReference type="HAMAP" id="MF_02090">
    <property type="entry name" value="NadE_glutamine_dep"/>
    <property type="match status" value="1"/>
</dbReference>
<dbReference type="PANTHER" id="PTHR23090">
    <property type="entry name" value="NH 3 /GLUTAMINE-DEPENDENT NAD + SYNTHETASE"/>
    <property type="match status" value="1"/>
</dbReference>
<dbReference type="InterPro" id="IPR014729">
    <property type="entry name" value="Rossmann-like_a/b/a_fold"/>
</dbReference>
<keyword evidence="5 7" id="KW-0067">ATP-binding</keyword>
<feature type="binding site" evidence="7">
    <location>
        <position position="179"/>
    </location>
    <ligand>
        <name>L-glutamine</name>
        <dbReference type="ChEBI" id="CHEBI:58359"/>
    </ligand>
</feature>
<comment type="caution">
    <text evidence="11">The sequence shown here is derived from an EMBL/GenBank/DDBJ whole genome shotgun (WGS) entry which is preliminary data.</text>
</comment>
<keyword evidence="6 7" id="KW-0520">NAD</keyword>
<comment type="function">
    <text evidence="7">Catalyzes the ATP-dependent amidation of deamido-NAD to form NAD. Uses L-glutamine as a nitrogen source.</text>
</comment>
<dbReference type="RefSeq" id="WP_263530649.1">
    <property type="nucleotide sequence ID" value="NZ_JAOVZB010000004.1"/>
</dbReference>
<dbReference type="Pfam" id="PF00795">
    <property type="entry name" value="CN_hydrolase"/>
    <property type="match status" value="1"/>
</dbReference>
<dbReference type="InterPro" id="IPR003010">
    <property type="entry name" value="C-N_Hydrolase"/>
</dbReference>
<evidence type="ECO:0000256" key="5">
    <source>
        <dbReference type="ARBA" id="ARBA00022840"/>
    </source>
</evidence>
<dbReference type="Pfam" id="PF02540">
    <property type="entry name" value="NAD_synthase"/>
    <property type="match status" value="1"/>
</dbReference>
<dbReference type="Gene3D" id="3.60.110.10">
    <property type="entry name" value="Carbon-nitrogen hydrolase"/>
    <property type="match status" value="1"/>
</dbReference>
<feature type="binding site" evidence="7">
    <location>
        <position position="519"/>
    </location>
    <ligand>
        <name>deamido-NAD(+)</name>
        <dbReference type="ChEBI" id="CHEBI:58437"/>
        <note>ligand shared between two neighboring subunits</note>
    </ligand>
</feature>
<feature type="binding site" evidence="7">
    <location>
        <position position="403"/>
    </location>
    <ligand>
        <name>ATP</name>
        <dbReference type="ChEBI" id="CHEBI:30616"/>
    </ligand>
</feature>
<comment type="similarity">
    <text evidence="2 7 8">In the C-terminal section; belongs to the NAD synthetase family.</text>
</comment>
<feature type="binding site" evidence="7">
    <location>
        <position position="379"/>
    </location>
    <ligand>
        <name>deamido-NAD(+)</name>
        <dbReference type="ChEBI" id="CHEBI:58437"/>
        <note>ligand shared between two neighboring subunits</note>
    </ligand>
</feature>
<evidence type="ECO:0000256" key="6">
    <source>
        <dbReference type="ARBA" id="ARBA00023027"/>
    </source>
</evidence>
<evidence type="ECO:0000256" key="8">
    <source>
        <dbReference type="PIRNR" id="PIRNR006630"/>
    </source>
</evidence>
<name>A0ABT2YTP7_9GAMM</name>
<dbReference type="SUPFAM" id="SSF52402">
    <property type="entry name" value="Adenine nucleotide alpha hydrolases-like"/>
    <property type="match status" value="1"/>
</dbReference>